<keyword evidence="2" id="KW-0560">Oxidoreductase</keyword>
<dbReference type="GO" id="GO:0050112">
    <property type="term" value="F:inositol 2-dehydrogenase (NAD+) activity"/>
    <property type="evidence" value="ECO:0007669"/>
    <property type="project" value="UniProtKB-EC"/>
</dbReference>
<dbReference type="EC" id="1.1.1.18" evidence="2"/>
<sequence length="306" mass="33723">MIKLGIIGMSEGNAHPHSWSAIINGCYDAAEIDAMGYPAVSNYLKANEDTLGVSGAKVSCVWTQDRHISKSIAKTAKIETIANSLEEMVGMVDAVILARDDAKNHVAIAKPFIDAGIPIFIDKPLAITLEDLKYFSDQSAKGKFIMSCSSMRYSNECRIVKQEVSSLGPLELATAVGKKDWAKYGVHLLEALFSLLDDPKPISVKHLGVSGKDIVSIRFESGLLTTLHLFMDISPTFQVSLFGQKGWRLIDIKNSYSMFRDNIIEFVRSVEEGRPRLPFEKTEMIVKTLIGAMESLENGGKTVYLK</sequence>
<protein>
    <submittedName>
        <fullName evidence="2">Inositol 2-dehydrogenase/D-chiro-inositol 3-dehydrogenase</fullName>
        <ecNumber evidence="2">1.1.1.18</ecNumber>
    </submittedName>
</protein>
<dbReference type="GO" id="GO:0000166">
    <property type="term" value="F:nucleotide binding"/>
    <property type="evidence" value="ECO:0007669"/>
    <property type="project" value="InterPro"/>
</dbReference>
<dbReference type="InterPro" id="IPR036291">
    <property type="entry name" value="NAD(P)-bd_dom_sf"/>
</dbReference>
<evidence type="ECO:0000259" key="1">
    <source>
        <dbReference type="Pfam" id="PF01408"/>
    </source>
</evidence>
<dbReference type="InterPro" id="IPR000683">
    <property type="entry name" value="Gfo/Idh/MocA-like_OxRdtase_N"/>
</dbReference>
<dbReference type="Gene3D" id="3.40.50.720">
    <property type="entry name" value="NAD(P)-binding Rossmann-like Domain"/>
    <property type="match status" value="1"/>
</dbReference>
<evidence type="ECO:0000313" key="3">
    <source>
        <dbReference type="Proteomes" id="UP000204551"/>
    </source>
</evidence>
<organism evidence="2 3">
    <name type="scientific">Arenibacter algicola</name>
    <dbReference type="NCBI Taxonomy" id="616991"/>
    <lineage>
        <taxon>Bacteria</taxon>
        <taxon>Pseudomonadati</taxon>
        <taxon>Bacteroidota</taxon>
        <taxon>Flavobacteriia</taxon>
        <taxon>Flavobacteriales</taxon>
        <taxon>Flavobacteriaceae</taxon>
        <taxon>Arenibacter</taxon>
    </lineage>
</organism>
<dbReference type="EMBL" id="CP022515">
    <property type="protein sequence ID" value="ASO04618.1"/>
    <property type="molecule type" value="Genomic_DNA"/>
</dbReference>
<reference evidence="2 3" key="1">
    <citation type="submission" date="2017-07" db="EMBL/GenBank/DDBJ databases">
        <title>Genome Sequence of Arenibacter algicola Strain SMS7 Isolated from a culture of the Diatom Skeletonema marinoi.</title>
        <authorList>
            <person name="Topel M."/>
            <person name="Pinder M.I.M."/>
            <person name="Johansson O.N."/>
            <person name="Kourtchenko O."/>
            <person name="Godhe A."/>
            <person name="Clarke A.K."/>
        </authorList>
    </citation>
    <scope>NUCLEOTIDE SEQUENCE [LARGE SCALE GENOMIC DNA]</scope>
    <source>
        <strain evidence="2 3">SMS7</strain>
    </source>
</reference>
<proteinExistence type="predicted"/>
<name>A0A221UTU3_9FLAO</name>
<gene>
    <name evidence="2" type="ORF">AREALGSMS7_01143</name>
</gene>
<dbReference type="RefSeq" id="WP_093977577.1">
    <property type="nucleotide sequence ID" value="NZ_CP022515.1"/>
</dbReference>
<feature type="domain" description="Gfo/Idh/MocA-like oxidoreductase N-terminal" evidence="1">
    <location>
        <begin position="51"/>
        <end position="135"/>
    </location>
</feature>
<dbReference type="Pfam" id="PF01408">
    <property type="entry name" value="GFO_IDH_MocA"/>
    <property type="match status" value="1"/>
</dbReference>
<evidence type="ECO:0000313" key="2">
    <source>
        <dbReference type="EMBL" id="ASO04618.1"/>
    </source>
</evidence>
<accession>A0A221UTU3</accession>
<dbReference type="SUPFAM" id="SSF51735">
    <property type="entry name" value="NAD(P)-binding Rossmann-fold domains"/>
    <property type="match status" value="1"/>
</dbReference>
<dbReference type="Proteomes" id="UP000204551">
    <property type="component" value="Chromosome"/>
</dbReference>
<dbReference type="AlphaFoldDB" id="A0A221UTU3"/>
<dbReference type="KEGG" id="aalg:AREALGSMS7_01143"/>